<organism evidence="2 3">
    <name type="scientific">Gymnopilus dilepis</name>
    <dbReference type="NCBI Taxonomy" id="231916"/>
    <lineage>
        <taxon>Eukaryota</taxon>
        <taxon>Fungi</taxon>
        <taxon>Dikarya</taxon>
        <taxon>Basidiomycota</taxon>
        <taxon>Agaricomycotina</taxon>
        <taxon>Agaricomycetes</taxon>
        <taxon>Agaricomycetidae</taxon>
        <taxon>Agaricales</taxon>
        <taxon>Agaricineae</taxon>
        <taxon>Hymenogastraceae</taxon>
        <taxon>Gymnopilus</taxon>
    </lineage>
</organism>
<feature type="compositionally biased region" description="Low complexity" evidence="1">
    <location>
        <begin position="10"/>
        <end position="20"/>
    </location>
</feature>
<sequence>RRPRCEGAVRSSSSSPGPGRAPKDQRCAGKGRSSVRVRVKINASNSMEVLEFGGLGTAMQRDGDEMGWWDYHWTGQRVGVQGCLTFSEKNLEKRREKGGSCTAAELEVESVCQMVERKLRCEMGFYLPLNRKFQISKGLELHDLKLGLNSQTPSLRKCDLRPSRCREREEDKDGYTCRECPSRRQTQFVDVRSRLGVEIISNRPR</sequence>
<proteinExistence type="predicted"/>
<protein>
    <submittedName>
        <fullName evidence="2">Uncharacterized protein</fullName>
    </submittedName>
</protein>
<comment type="caution">
    <text evidence="2">The sequence shown here is derived from an EMBL/GenBank/DDBJ whole genome shotgun (WGS) entry which is preliminary data.</text>
</comment>
<feature type="non-terminal residue" evidence="2">
    <location>
        <position position="1"/>
    </location>
</feature>
<accession>A0A409XZL0</accession>
<dbReference type="Proteomes" id="UP000284706">
    <property type="component" value="Unassembled WGS sequence"/>
</dbReference>
<reference evidence="2 3" key="1">
    <citation type="journal article" date="2018" name="Evol. Lett.">
        <title>Horizontal gene cluster transfer increased hallucinogenic mushroom diversity.</title>
        <authorList>
            <person name="Reynolds H.T."/>
            <person name="Vijayakumar V."/>
            <person name="Gluck-Thaler E."/>
            <person name="Korotkin H.B."/>
            <person name="Matheny P.B."/>
            <person name="Slot J.C."/>
        </authorList>
    </citation>
    <scope>NUCLEOTIDE SEQUENCE [LARGE SCALE GENOMIC DNA]</scope>
    <source>
        <strain evidence="2 3">SRW20</strain>
    </source>
</reference>
<feature type="region of interest" description="Disordered" evidence="1">
    <location>
        <begin position="1"/>
        <end position="29"/>
    </location>
</feature>
<name>A0A409XZL0_9AGAR</name>
<dbReference type="EMBL" id="NHYE01001394">
    <property type="protein sequence ID" value="PPQ96135.1"/>
    <property type="molecule type" value="Genomic_DNA"/>
</dbReference>
<dbReference type="InParanoid" id="A0A409XZL0"/>
<evidence type="ECO:0000256" key="1">
    <source>
        <dbReference type="SAM" id="MobiDB-lite"/>
    </source>
</evidence>
<evidence type="ECO:0000313" key="2">
    <source>
        <dbReference type="EMBL" id="PPQ96135.1"/>
    </source>
</evidence>
<keyword evidence="3" id="KW-1185">Reference proteome</keyword>
<gene>
    <name evidence="2" type="ORF">CVT26_004770</name>
</gene>
<dbReference type="AlphaFoldDB" id="A0A409XZL0"/>
<evidence type="ECO:0000313" key="3">
    <source>
        <dbReference type="Proteomes" id="UP000284706"/>
    </source>
</evidence>